<organism evidence="1 2">
    <name type="scientific">Dendrobium catenatum</name>
    <dbReference type="NCBI Taxonomy" id="906689"/>
    <lineage>
        <taxon>Eukaryota</taxon>
        <taxon>Viridiplantae</taxon>
        <taxon>Streptophyta</taxon>
        <taxon>Embryophyta</taxon>
        <taxon>Tracheophyta</taxon>
        <taxon>Spermatophyta</taxon>
        <taxon>Magnoliopsida</taxon>
        <taxon>Liliopsida</taxon>
        <taxon>Asparagales</taxon>
        <taxon>Orchidaceae</taxon>
        <taxon>Epidendroideae</taxon>
        <taxon>Malaxideae</taxon>
        <taxon>Dendrobiinae</taxon>
        <taxon>Dendrobium</taxon>
    </lineage>
</organism>
<protein>
    <submittedName>
        <fullName evidence="1">Uncharacterized protein</fullName>
    </submittedName>
</protein>
<keyword evidence="2" id="KW-1185">Reference proteome</keyword>
<accession>A0A2I0XCT9</accession>
<reference evidence="1 2" key="1">
    <citation type="journal article" date="2016" name="Sci. Rep.">
        <title>The Dendrobium catenatum Lindl. genome sequence provides insights into polysaccharide synthase, floral development and adaptive evolution.</title>
        <authorList>
            <person name="Zhang G.Q."/>
            <person name="Xu Q."/>
            <person name="Bian C."/>
            <person name="Tsai W.C."/>
            <person name="Yeh C.M."/>
            <person name="Liu K.W."/>
            <person name="Yoshida K."/>
            <person name="Zhang L.S."/>
            <person name="Chang S.B."/>
            <person name="Chen F."/>
            <person name="Shi Y."/>
            <person name="Su Y.Y."/>
            <person name="Zhang Y.Q."/>
            <person name="Chen L.J."/>
            <person name="Yin Y."/>
            <person name="Lin M."/>
            <person name="Huang H."/>
            <person name="Deng H."/>
            <person name="Wang Z.W."/>
            <person name="Zhu S.L."/>
            <person name="Zhao X."/>
            <person name="Deng C."/>
            <person name="Niu S.C."/>
            <person name="Huang J."/>
            <person name="Wang M."/>
            <person name="Liu G.H."/>
            <person name="Yang H.J."/>
            <person name="Xiao X.J."/>
            <person name="Hsiao Y.Y."/>
            <person name="Wu W.L."/>
            <person name="Chen Y.Y."/>
            <person name="Mitsuda N."/>
            <person name="Ohme-Takagi M."/>
            <person name="Luo Y.B."/>
            <person name="Van de Peer Y."/>
            <person name="Liu Z.J."/>
        </authorList>
    </citation>
    <scope>NUCLEOTIDE SEQUENCE [LARGE SCALE GENOMIC DNA]</scope>
    <source>
        <tissue evidence="1">The whole plant</tissue>
    </source>
</reference>
<dbReference type="EMBL" id="KZ501974">
    <property type="protein sequence ID" value="PKU85716.1"/>
    <property type="molecule type" value="Genomic_DNA"/>
</dbReference>
<gene>
    <name evidence="1" type="ORF">MA16_Dca018571</name>
</gene>
<dbReference type="AlphaFoldDB" id="A0A2I0XCT9"/>
<evidence type="ECO:0000313" key="1">
    <source>
        <dbReference type="EMBL" id="PKU85716.1"/>
    </source>
</evidence>
<proteinExistence type="predicted"/>
<reference evidence="1 2" key="2">
    <citation type="journal article" date="2017" name="Nature">
        <title>The Apostasia genome and the evolution of orchids.</title>
        <authorList>
            <person name="Zhang G.Q."/>
            <person name="Liu K.W."/>
            <person name="Li Z."/>
            <person name="Lohaus R."/>
            <person name="Hsiao Y.Y."/>
            <person name="Niu S.C."/>
            <person name="Wang J.Y."/>
            <person name="Lin Y.C."/>
            <person name="Xu Q."/>
            <person name="Chen L.J."/>
            <person name="Yoshida K."/>
            <person name="Fujiwara S."/>
            <person name="Wang Z.W."/>
            <person name="Zhang Y.Q."/>
            <person name="Mitsuda N."/>
            <person name="Wang M."/>
            <person name="Liu G.H."/>
            <person name="Pecoraro L."/>
            <person name="Huang H.X."/>
            <person name="Xiao X.J."/>
            <person name="Lin M."/>
            <person name="Wu X.Y."/>
            <person name="Wu W.L."/>
            <person name="Chen Y.Y."/>
            <person name="Chang S.B."/>
            <person name="Sakamoto S."/>
            <person name="Ohme-Takagi M."/>
            <person name="Yagi M."/>
            <person name="Zeng S.J."/>
            <person name="Shen C.Y."/>
            <person name="Yeh C.M."/>
            <person name="Luo Y.B."/>
            <person name="Tsai W.C."/>
            <person name="Van de Peer Y."/>
            <person name="Liu Z.J."/>
        </authorList>
    </citation>
    <scope>NUCLEOTIDE SEQUENCE [LARGE SCALE GENOMIC DNA]</scope>
    <source>
        <tissue evidence="1">The whole plant</tissue>
    </source>
</reference>
<name>A0A2I0XCT9_9ASPA</name>
<dbReference type="Proteomes" id="UP000233837">
    <property type="component" value="Unassembled WGS sequence"/>
</dbReference>
<sequence length="55" mass="6344">MNRSVSIQFDIRIVRFSPLHNNIPFSSNALIMNPKVISQRLAIGKMLNRNEIDSF</sequence>
<evidence type="ECO:0000313" key="2">
    <source>
        <dbReference type="Proteomes" id="UP000233837"/>
    </source>
</evidence>